<dbReference type="EMBL" id="CM016556">
    <property type="protein sequence ID" value="TKW15152.1"/>
    <property type="molecule type" value="Genomic_DNA"/>
</dbReference>
<sequence length="180" mass="20112">MLRRDGGSDRSRRSHSRRPPTKALLAFKRETAGRCFRCLATDHLASACRDPVRCFRCRQFGHREPEPRARAPASHPPTHKAPTSTRCQPPAIPHHTASVDSRPRLRLSPAVRHPPSEPTRTTAKMAIGDPHTRPEVETVFVSSSFHLEHDARDWEACALVPWALHLPPDAGARDIANLLT</sequence>
<feature type="domain" description="CCHC-type" evidence="2">
    <location>
        <begin position="34"/>
        <end position="50"/>
    </location>
</feature>
<dbReference type="InterPro" id="IPR001878">
    <property type="entry name" value="Znf_CCHC"/>
</dbReference>
<feature type="domain" description="CCHC-type" evidence="2">
    <location>
        <begin position="53"/>
        <end position="69"/>
    </location>
</feature>
<dbReference type="SMART" id="SM00343">
    <property type="entry name" value="ZnF_C2HC"/>
    <property type="match status" value="2"/>
</dbReference>
<dbReference type="GO" id="GO:0008270">
    <property type="term" value="F:zinc ion binding"/>
    <property type="evidence" value="ECO:0007669"/>
    <property type="project" value="InterPro"/>
</dbReference>
<keyword evidence="4" id="KW-1185">Reference proteome</keyword>
<evidence type="ECO:0000259" key="2">
    <source>
        <dbReference type="SMART" id="SM00343"/>
    </source>
</evidence>
<accession>A0A4U6UIB0</accession>
<reference evidence="3" key="1">
    <citation type="submission" date="2019-03" db="EMBL/GenBank/DDBJ databases">
        <title>WGS assembly of Setaria viridis.</title>
        <authorList>
            <person name="Huang P."/>
            <person name="Jenkins J."/>
            <person name="Grimwood J."/>
            <person name="Barry K."/>
            <person name="Healey A."/>
            <person name="Mamidi S."/>
            <person name="Sreedasyam A."/>
            <person name="Shu S."/>
            <person name="Feldman M."/>
            <person name="Wu J."/>
            <person name="Yu Y."/>
            <person name="Chen C."/>
            <person name="Johnson J."/>
            <person name="Rokhsar D."/>
            <person name="Baxter I."/>
            <person name="Schmutz J."/>
            <person name="Brutnell T."/>
            <person name="Kellogg E."/>
        </authorList>
    </citation>
    <scope>NUCLEOTIDE SEQUENCE [LARGE SCALE GENOMIC DNA]</scope>
</reference>
<proteinExistence type="predicted"/>
<feature type="compositionally biased region" description="Basic and acidic residues" evidence="1">
    <location>
        <begin position="1"/>
        <end position="11"/>
    </location>
</feature>
<evidence type="ECO:0000313" key="4">
    <source>
        <dbReference type="Proteomes" id="UP000298652"/>
    </source>
</evidence>
<dbReference type="Gramene" id="TKW15152">
    <property type="protein sequence ID" value="TKW15152"/>
    <property type="gene ID" value="SEVIR_5G217700v2"/>
</dbReference>
<dbReference type="Gene3D" id="4.10.60.10">
    <property type="entry name" value="Zinc finger, CCHC-type"/>
    <property type="match status" value="1"/>
</dbReference>
<dbReference type="AlphaFoldDB" id="A0A4U6UIB0"/>
<name>A0A4U6UIB0_SETVI</name>
<evidence type="ECO:0000313" key="3">
    <source>
        <dbReference type="EMBL" id="TKW15152.1"/>
    </source>
</evidence>
<organism evidence="3 4">
    <name type="scientific">Setaria viridis</name>
    <name type="common">Green bristlegrass</name>
    <name type="synonym">Setaria italica subsp. viridis</name>
    <dbReference type="NCBI Taxonomy" id="4556"/>
    <lineage>
        <taxon>Eukaryota</taxon>
        <taxon>Viridiplantae</taxon>
        <taxon>Streptophyta</taxon>
        <taxon>Embryophyta</taxon>
        <taxon>Tracheophyta</taxon>
        <taxon>Spermatophyta</taxon>
        <taxon>Magnoliopsida</taxon>
        <taxon>Liliopsida</taxon>
        <taxon>Poales</taxon>
        <taxon>Poaceae</taxon>
        <taxon>PACMAD clade</taxon>
        <taxon>Panicoideae</taxon>
        <taxon>Panicodae</taxon>
        <taxon>Paniceae</taxon>
        <taxon>Cenchrinae</taxon>
        <taxon>Setaria</taxon>
    </lineage>
</organism>
<protein>
    <recommendedName>
        <fullName evidence="2">CCHC-type domain-containing protein</fullName>
    </recommendedName>
</protein>
<dbReference type="SUPFAM" id="SSF57756">
    <property type="entry name" value="Retrovirus zinc finger-like domains"/>
    <property type="match status" value="1"/>
</dbReference>
<dbReference type="GO" id="GO:0003676">
    <property type="term" value="F:nucleic acid binding"/>
    <property type="evidence" value="ECO:0007669"/>
    <property type="project" value="InterPro"/>
</dbReference>
<feature type="region of interest" description="Disordered" evidence="1">
    <location>
        <begin position="63"/>
        <end position="102"/>
    </location>
</feature>
<dbReference type="InterPro" id="IPR036875">
    <property type="entry name" value="Znf_CCHC_sf"/>
</dbReference>
<evidence type="ECO:0000256" key="1">
    <source>
        <dbReference type="SAM" id="MobiDB-lite"/>
    </source>
</evidence>
<feature type="region of interest" description="Disordered" evidence="1">
    <location>
        <begin position="1"/>
        <end position="22"/>
    </location>
</feature>
<dbReference type="Proteomes" id="UP000298652">
    <property type="component" value="Chromosome 5"/>
</dbReference>
<gene>
    <name evidence="3" type="ORF">SEVIR_5G217700v2</name>
</gene>